<organism evidence="1">
    <name type="scientific">Oryza sativa</name>
    <name type="common">Rice</name>
    <dbReference type="NCBI Taxonomy" id="4530"/>
    <lineage>
        <taxon>Eukaryota</taxon>
        <taxon>Viridiplantae</taxon>
        <taxon>Streptophyta</taxon>
        <taxon>Embryophyta</taxon>
        <taxon>Tracheophyta</taxon>
        <taxon>Spermatophyta</taxon>
        <taxon>Magnoliopsida</taxon>
        <taxon>Liliopsida</taxon>
        <taxon>Poales</taxon>
        <taxon>Poaceae</taxon>
        <taxon>BOP clade</taxon>
        <taxon>Oryzoideae</taxon>
        <taxon>Oryzeae</taxon>
        <taxon>Oryzinae</taxon>
        <taxon>Oryza</taxon>
    </lineage>
</organism>
<name>Q94HJ2_ORYSA</name>
<proteinExistence type="predicted"/>
<accession>Q94HJ2</accession>
<dbReference type="AlphaFoldDB" id="Q94HJ2"/>
<sequence length="27" mass="3167">MENRQVVKVDKHAPYLSAVPIQQQHHI</sequence>
<evidence type="ECO:0000313" key="1">
    <source>
        <dbReference type="EMBL" id="AAK73152.1"/>
    </source>
</evidence>
<protein>
    <submittedName>
        <fullName evidence="1">Uncharacterized protein</fullName>
    </submittedName>
</protein>
<dbReference type="EMBL" id="AC079022">
    <property type="protein sequence ID" value="AAK73152.1"/>
    <property type="molecule type" value="Genomic_DNA"/>
</dbReference>
<reference evidence="1" key="1">
    <citation type="submission" date="2001-07" db="EMBL/GenBank/DDBJ databases">
        <title>Oryza sativa PAC P0574H01 genomics sequence.</title>
        <authorList>
            <person name="Hsing Y.-I.C."/>
            <person name="Chow T.-Y."/>
            <person name="Wu H.-P."/>
            <person name="Chao Y.-T."/>
            <person name="Lee P.-F."/>
            <person name="Su C.-L."/>
            <person name="Liu S.-M."/>
            <person name="Chen C.-S."/>
            <person name="Shaw J.-F."/>
        </authorList>
    </citation>
    <scope>NUCLEOTIDE SEQUENCE</scope>
</reference>